<dbReference type="EMBL" id="MNPL01024237">
    <property type="protein sequence ID" value="OQR68595.1"/>
    <property type="molecule type" value="Genomic_DNA"/>
</dbReference>
<name>A0A1V9X4T7_9ACAR</name>
<reference evidence="1 2" key="1">
    <citation type="journal article" date="2017" name="Gigascience">
        <title>Draft genome of the honey bee ectoparasitic mite, Tropilaelaps mercedesae, is shaped by the parasitic life history.</title>
        <authorList>
            <person name="Dong X."/>
            <person name="Armstrong S.D."/>
            <person name="Xia D."/>
            <person name="Makepeace B.L."/>
            <person name="Darby A.C."/>
            <person name="Kadowaki T."/>
        </authorList>
    </citation>
    <scope>NUCLEOTIDE SEQUENCE [LARGE SCALE GENOMIC DNA]</scope>
    <source>
        <strain evidence="1">Wuxi-XJTLU</strain>
    </source>
</reference>
<organism evidence="1 2">
    <name type="scientific">Tropilaelaps mercedesae</name>
    <dbReference type="NCBI Taxonomy" id="418985"/>
    <lineage>
        <taxon>Eukaryota</taxon>
        <taxon>Metazoa</taxon>
        <taxon>Ecdysozoa</taxon>
        <taxon>Arthropoda</taxon>
        <taxon>Chelicerata</taxon>
        <taxon>Arachnida</taxon>
        <taxon>Acari</taxon>
        <taxon>Parasitiformes</taxon>
        <taxon>Mesostigmata</taxon>
        <taxon>Gamasina</taxon>
        <taxon>Dermanyssoidea</taxon>
        <taxon>Laelapidae</taxon>
        <taxon>Tropilaelaps</taxon>
    </lineage>
</organism>
<dbReference type="InParanoid" id="A0A1V9X4T7"/>
<protein>
    <submittedName>
        <fullName evidence="1">Uncharacterized protein</fullName>
    </submittedName>
</protein>
<proteinExistence type="predicted"/>
<gene>
    <name evidence="1" type="ORF">BIW11_04531</name>
</gene>
<dbReference type="Proteomes" id="UP000192247">
    <property type="component" value="Unassembled WGS sequence"/>
</dbReference>
<comment type="caution">
    <text evidence="1">The sequence shown here is derived from an EMBL/GenBank/DDBJ whole genome shotgun (WGS) entry which is preliminary data.</text>
</comment>
<keyword evidence="2" id="KW-1185">Reference proteome</keyword>
<evidence type="ECO:0000313" key="2">
    <source>
        <dbReference type="Proteomes" id="UP000192247"/>
    </source>
</evidence>
<evidence type="ECO:0000313" key="1">
    <source>
        <dbReference type="EMBL" id="OQR68595.1"/>
    </source>
</evidence>
<sequence length="34" mass="3951">MRFGMISRLMKRKCFASAVQFKPATGPLYGQYHE</sequence>
<dbReference type="AlphaFoldDB" id="A0A1V9X4T7"/>
<accession>A0A1V9X4T7</accession>